<name>A0A139SUS8_9GAMM</name>
<sequence length="109" mass="12040">MNMPRVSRRISAAVVVQTLLFCWLLGLSVAMVLGYRAVNQLAEQVQTRVESQQVLALETRAAELAASIQVLEAKPEPAYAVLRTAASPLVHRTYKINLFPMLLPEVLVP</sequence>
<dbReference type="AlphaFoldDB" id="A0A139SUS8"/>
<gene>
    <name evidence="1" type="ORF">AXE65_01870</name>
</gene>
<dbReference type="EMBL" id="LSZO01000144">
    <property type="protein sequence ID" value="KXU38337.1"/>
    <property type="molecule type" value="Genomic_DNA"/>
</dbReference>
<keyword evidence="2" id="KW-1185">Reference proteome</keyword>
<proteinExistence type="predicted"/>
<organism evidence="1 2">
    <name type="scientific">Ventosimonas gracilis</name>
    <dbReference type="NCBI Taxonomy" id="1680762"/>
    <lineage>
        <taxon>Bacteria</taxon>
        <taxon>Pseudomonadati</taxon>
        <taxon>Pseudomonadota</taxon>
        <taxon>Gammaproteobacteria</taxon>
        <taxon>Pseudomonadales</taxon>
        <taxon>Ventosimonadaceae</taxon>
        <taxon>Ventosimonas</taxon>
    </lineage>
</organism>
<dbReference type="OrthoDB" id="7055747at2"/>
<evidence type="ECO:0000313" key="2">
    <source>
        <dbReference type="Proteomes" id="UP000072660"/>
    </source>
</evidence>
<dbReference type="Proteomes" id="UP000072660">
    <property type="component" value="Unassembled WGS sequence"/>
</dbReference>
<dbReference type="RefSeq" id="WP_068389765.1">
    <property type="nucleotide sequence ID" value="NZ_LSZO01000144.1"/>
</dbReference>
<evidence type="ECO:0000313" key="1">
    <source>
        <dbReference type="EMBL" id="KXU38337.1"/>
    </source>
</evidence>
<comment type="caution">
    <text evidence="1">The sequence shown here is derived from an EMBL/GenBank/DDBJ whole genome shotgun (WGS) entry which is preliminary data.</text>
</comment>
<accession>A0A139SUS8</accession>
<protein>
    <submittedName>
        <fullName evidence="1">Uncharacterized protein</fullName>
    </submittedName>
</protein>
<reference evidence="1 2" key="1">
    <citation type="submission" date="2016-02" db="EMBL/GenBank/DDBJ databases">
        <authorList>
            <person name="Wen L."/>
            <person name="He K."/>
            <person name="Yang H."/>
        </authorList>
    </citation>
    <scope>NUCLEOTIDE SEQUENCE [LARGE SCALE GENOMIC DNA]</scope>
    <source>
        <strain evidence="1 2">CV58</strain>
    </source>
</reference>